<dbReference type="STRING" id="550983.A4R26_02980"/>
<evidence type="ECO:0000259" key="8">
    <source>
        <dbReference type="Pfam" id="PF00150"/>
    </source>
</evidence>
<keyword evidence="4" id="KW-0119">Carbohydrate metabolism</keyword>
<keyword evidence="6" id="KW-0624">Polysaccharide degradation</keyword>
<dbReference type="PANTHER" id="PTHR31297:SF41">
    <property type="entry name" value="ENDOGLUCANASE, PUTATIVE (AFU_ORTHOLOGUE AFUA_5G01830)-RELATED"/>
    <property type="match status" value="1"/>
</dbReference>
<dbReference type="AlphaFoldDB" id="A0A1V9FK61"/>
<comment type="caution">
    <text evidence="9">The sequence shown here is derived from an EMBL/GenBank/DDBJ whole genome shotgun (WGS) entry which is preliminary data.</text>
</comment>
<dbReference type="InterPro" id="IPR050386">
    <property type="entry name" value="Glycosyl_hydrolase_5"/>
</dbReference>
<dbReference type="GO" id="GO:0030245">
    <property type="term" value="P:cellulose catabolic process"/>
    <property type="evidence" value="ECO:0007669"/>
    <property type="project" value="UniProtKB-KW"/>
</dbReference>
<name>A0A1V9FK61_9BACT</name>
<dbReference type="Pfam" id="PF00150">
    <property type="entry name" value="Cellulase"/>
    <property type="match status" value="1"/>
</dbReference>
<evidence type="ECO:0000313" key="9">
    <source>
        <dbReference type="EMBL" id="OQP58677.1"/>
    </source>
</evidence>
<evidence type="ECO:0000256" key="7">
    <source>
        <dbReference type="RuleBase" id="RU361153"/>
    </source>
</evidence>
<dbReference type="EMBL" id="LWBP01000188">
    <property type="protein sequence ID" value="OQP58677.1"/>
    <property type="molecule type" value="Genomic_DNA"/>
</dbReference>
<dbReference type="InterPro" id="IPR001547">
    <property type="entry name" value="Glyco_hydro_5"/>
</dbReference>
<reference evidence="10" key="1">
    <citation type="submission" date="2016-04" db="EMBL/GenBank/DDBJ databases">
        <authorList>
            <person name="Chen L."/>
            <person name="Zhuang W."/>
            <person name="Wang G."/>
        </authorList>
    </citation>
    <scope>NUCLEOTIDE SEQUENCE [LARGE SCALE GENOMIC DNA]</scope>
    <source>
        <strain evidence="10">208</strain>
    </source>
</reference>
<comment type="similarity">
    <text evidence="1 7">Belongs to the glycosyl hydrolase 5 (cellulase A) family.</text>
</comment>
<gene>
    <name evidence="9" type="ORF">A4R26_02980</name>
</gene>
<dbReference type="GO" id="GO:0005576">
    <property type="term" value="C:extracellular region"/>
    <property type="evidence" value="ECO:0007669"/>
    <property type="project" value="TreeGrafter"/>
</dbReference>
<organism evidence="9 10">
    <name type="scientific">Niastella populi</name>
    <dbReference type="NCBI Taxonomy" id="550983"/>
    <lineage>
        <taxon>Bacteria</taxon>
        <taxon>Pseudomonadati</taxon>
        <taxon>Bacteroidota</taxon>
        <taxon>Chitinophagia</taxon>
        <taxon>Chitinophagales</taxon>
        <taxon>Chitinophagaceae</taxon>
        <taxon>Niastella</taxon>
    </lineage>
</organism>
<keyword evidence="10" id="KW-1185">Reference proteome</keyword>
<keyword evidence="2 7" id="KW-0378">Hydrolase</keyword>
<evidence type="ECO:0000256" key="4">
    <source>
        <dbReference type="ARBA" id="ARBA00023277"/>
    </source>
</evidence>
<evidence type="ECO:0000256" key="3">
    <source>
        <dbReference type="ARBA" id="ARBA00023001"/>
    </source>
</evidence>
<dbReference type="Gene3D" id="3.20.20.80">
    <property type="entry name" value="Glycosidases"/>
    <property type="match status" value="1"/>
</dbReference>
<keyword evidence="3" id="KW-0136">Cellulose degradation</keyword>
<protein>
    <submittedName>
        <fullName evidence="9">Glycosyl hydrolase family 5</fullName>
    </submittedName>
</protein>
<evidence type="ECO:0000313" key="10">
    <source>
        <dbReference type="Proteomes" id="UP000192276"/>
    </source>
</evidence>
<dbReference type="InterPro" id="IPR017853">
    <property type="entry name" value="GH"/>
</dbReference>
<evidence type="ECO:0000256" key="5">
    <source>
        <dbReference type="ARBA" id="ARBA00023295"/>
    </source>
</evidence>
<accession>A0A1V9FK61</accession>
<dbReference type="GO" id="GO:0008422">
    <property type="term" value="F:beta-glucosidase activity"/>
    <property type="evidence" value="ECO:0007669"/>
    <property type="project" value="TreeGrafter"/>
</dbReference>
<dbReference type="PANTHER" id="PTHR31297">
    <property type="entry name" value="GLUCAN ENDO-1,6-BETA-GLUCOSIDASE B"/>
    <property type="match status" value="1"/>
</dbReference>
<dbReference type="SUPFAM" id="SSF51445">
    <property type="entry name" value="(Trans)glycosidases"/>
    <property type="match status" value="1"/>
</dbReference>
<feature type="domain" description="Glycoside hydrolase family 5" evidence="8">
    <location>
        <begin position="48"/>
        <end position="358"/>
    </location>
</feature>
<evidence type="ECO:0000256" key="1">
    <source>
        <dbReference type="ARBA" id="ARBA00005641"/>
    </source>
</evidence>
<proteinExistence type="inferred from homology"/>
<evidence type="ECO:0000256" key="6">
    <source>
        <dbReference type="ARBA" id="ARBA00023326"/>
    </source>
</evidence>
<dbReference type="Proteomes" id="UP000192276">
    <property type="component" value="Unassembled WGS sequence"/>
</dbReference>
<evidence type="ECO:0000256" key="2">
    <source>
        <dbReference type="ARBA" id="ARBA00022801"/>
    </source>
</evidence>
<sequence>MTRRTFLRNVGLATVAHVVGCTKVIPELAALTANSVNSNTESKSGKNKLPKWKGFNIPDYFQPDPWYEIKHTPEEYFKWVADWGFDFIRMPVAYPTYLNISPKKQFISAEDVYKIDENKVEQIEKTIYLAQKYNLHVSLNLHRAPGYCVSTGYNEPYNLWNDKSAQDAFCHHWSFWAKRFKNISTGKISFDLVNEPCYRENINDTKSKTTAVPGTLYHNVAKAATEAIRKENRNFYVIAEANNGYAAPELADLNIGQSCRGYYPYEISHYKAPWVYPDPAYQPTPLWPGNMGGRYYDRAAMEEYYKPWLNLVKQGVGVHCGECGCWKQTPHDVFLAWFGDVLDILTGNGIGFALWELKGDFGMLNSNRSDVQYENWYGHKLDKKLLKLLQSK</sequence>
<dbReference type="GO" id="GO:0009986">
    <property type="term" value="C:cell surface"/>
    <property type="evidence" value="ECO:0007669"/>
    <property type="project" value="TreeGrafter"/>
</dbReference>
<keyword evidence="5 7" id="KW-0326">Glycosidase</keyword>